<evidence type="ECO:0000259" key="6">
    <source>
        <dbReference type="SMART" id="SM00642"/>
    </source>
</evidence>
<evidence type="ECO:0000256" key="5">
    <source>
        <dbReference type="ARBA" id="ARBA00023295"/>
    </source>
</evidence>
<name>A0A7E5VEP9_TRINI</name>
<evidence type="ECO:0000313" key="8">
    <source>
        <dbReference type="RefSeq" id="XP_026726784.1"/>
    </source>
</evidence>
<accession>A0A7E5VEP9</accession>
<dbReference type="Proteomes" id="UP000322000">
    <property type="component" value="Chromosome 4"/>
</dbReference>
<proteinExistence type="inferred from homology"/>
<dbReference type="InterPro" id="IPR006047">
    <property type="entry name" value="GH13_cat_dom"/>
</dbReference>
<dbReference type="GO" id="GO:0005975">
    <property type="term" value="P:carbohydrate metabolic process"/>
    <property type="evidence" value="ECO:0007669"/>
    <property type="project" value="InterPro"/>
</dbReference>
<dbReference type="InParanoid" id="A0A7E5VEP9"/>
<dbReference type="PANTHER" id="PTHR10357:SF179">
    <property type="entry name" value="NEUTRAL AND BASIC AMINO ACID TRANSPORT PROTEIN RBAT"/>
    <property type="match status" value="1"/>
</dbReference>
<dbReference type="Gene3D" id="3.20.20.80">
    <property type="entry name" value="Glycosidases"/>
    <property type="match status" value="1"/>
</dbReference>
<protein>
    <recommendedName>
        <fullName evidence="3">alpha-glucosidase</fullName>
        <ecNumber evidence="3">3.2.1.20</ecNumber>
    </recommendedName>
</protein>
<dbReference type="InterPro" id="IPR017853">
    <property type="entry name" value="GH"/>
</dbReference>
<dbReference type="GeneID" id="113493157"/>
<dbReference type="SUPFAM" id="SSF51445">
    <property type="entry name" value="(Trans)glycosidases"/>
    <property type="match status" value="1"/>
</dbReference>
<feature type="domain" description="Glycosyl hydrolase family 13 catalytic" evidence="6">
    <location>
        <begin position="52"/>
        <end position="451"/>
    </location>
</feature>
<keyword evidence="5" id="KW-0326">Glycosidase</keyword>
<dbReference type="InterPro" id="IPR013780">
    <property type="entry name" value="Glyco_hydro_b"/>
</dbReference>
<gene>
    <name evidence="8" type="primary">LOC113493157</name>
</gene>
<dbReference type="GO" id="GO:0004558">
    <property type="term" value="F:alpha-1,4-glucosidase activity"/>
    <property type="evidence" value="ECO:0007669"/>
    <property type="project" value="UniProtKB-EC"/>
</dbReference>
<dbReference type="EC" id="3.2.1.20" evidence="3"/>
<dbReference type="SUPFAM" id="SSF51011">
    <property type="entry name" value="Glycosyl hydrolase domain"/>
    <property type="match status" value="1"/>
</dbReference>
<comment type="similarity">
    <text evidence="2">Belongs to the glycosyl hydrolase 13 family.</text>
</comment>
<evidence type="ECO:0000256" key="4">
    <source>
        <dbReference type="ARBA" id="ARBA00023180"/>
    </source>
</evidence>
<reference evidence="8" key="1">
    <citation type="submission" date="2025-08" db="UniProtKB">
        <authorList>
            <consortium name="RefSeq"/>
        </authorList>
    </citation>
    <scope>IDENTIFICATION</scope>
</reference>
<evidence type="ECO:0000313" key="7">
    <source>
        <dbReference type="Proteomes" id="UP000322000"/>
    </source>
</evidence>
<keyword evidence="7" id="KW-1185">Reference proteome</keyword>
<dbReference type="OrthoDB" id="1740265at2759"/>
<keyword evidence="4" id="KW-0325">Glycoprotein</keyword>
<keyword evidence="5" id="KW-0378">Hydrolase</keyword>
<dbReference type="RefSeq" id="XP_026726784.1">
    <property type="nucleotide sequence ID" value="XM_026870983.1"/>
</dbReference>
<evidence type="ECO:0000256" key="1">
    <source>
        <dbReference type="ARBA" id="ARBA00001657"/>
    </source>
</evidence>
<dbReference type="FunFam" id="3.90.400.10:FF:000001">
    <property type="entry name" value="Maltase A3, isoform A"/>
    <property type="match status" value="1"/>
</dbReference>
<dbReference type="CDD" id="cd11328">
    <property type="entry name" value="AmyAc_maltase"/>
    <property type="match status" value="1"/>
</dbReference>
<dbReference type="SMART" id="SM00642">
    <property type="entry name" value="Aamy"/>
    <property type="match status" value="1"/>
</dbReference>
<evidence type="ECO:0000256" key="3">
    <source>
        <dbReference type="ARBA" id="ARBA00012741"/>
    </source>
</evidence>
<dbReference type="KEGG" id="tnl:113493157"/>
<dbReference type="Gene3D" id="2.60.40.1180">
    <property type="entry name" value="Golgi alpha-mannosidase II"/>
    <property type="match status" value="1"/>
</dbReference>
<dbReference type="InterPro" id="IPR045857">
    <property type="entry name" value="O16G_dom_2"/>
</dbReference>
<dbReference type="PANTHER" id="PTHR10357">
    <property type="entry name" value="ALPHA-AMYLASE FAMILY MEMBER"/>
    <property type="match status" value="1"/>
</dbReference>
<dbReference type="Pfam" id="PF00128">
    <property type="entry name" value="Alpha-amylase"/>
    <property type="match status" value="1"/>
</dbReference>
<evidence type="ECO:0000256" key="2">
    <source>
        <dbReference type="ARBA" id="ARBA00008061"/>
    </source>
</evidence>
<comment type="catalytic activity">
    <reaction evidence="1">
        <text>Hydrolysis of terminal, non-reducing (1-&gt;4)-linked alpha-D-glucose residues with release of alpha-D-glucose.</text>
        <dbReference type="EC" id="3.2.1.20"/>
    </reaction>
</comment>
<sequence length="595" mass="68824">MVEETNTYSIACYRVKMKTILYLAVVFTLALSANAGGADKDLDWWEKTIFYQIYPRSFKDSNGDGIGDLNGITSSLEYLKEMGVGATWLSPIFKSPMYDFGYDISDFYEIQEEYGTMEDFEKLMAKAKKLDIKIVLDFVPNHTSNESVWFQEALRGHEKYYNYFIWEDGVVDSNGKMHPPNNWVSVFRKSAWEYREEVGKYYLHQFVIGQPDLNFRNPDVVEEMKNVIRFWLDKGVAGFRVDAIAHLFEVDKKDFGGKYPDEPLTGYTNDPDNYDYTDHIYTKDLDETFDMVYQWREVFDEFKEKDGLSRVMMTEAYSSPQLTMRYFGEGDRQGAQMPFNFVLISDVSGSSTAAEIKYALDKFITFKPIDKLSNWVAGNHDNNRVASRFSPELVDGINMILLLMPGIAVTYMGEEIGMVDGYVSWEDTVDPSGCNTDDPINYWVSSRDPERTPFQWNSKKNAGFSTADKTWLPVADGYEYLNVEAQRNAKRSHLNVYKDLSKLRTKKAFRQGRYESVAFNEGVFAFRRWHDKDNYIVIINFRNENYTIDLHYFENVKNKVEVVLSSIQSPKSAKDVLEPSKLRILGSEALVLKVN</sequence>
<dbReference type="FunCoup" id="A0A7E5VEP9">
    <property type="interactions" value="25"/>
</dbReference>
<dbReference type="AlphaFoldDB" id="A0A7E5VEP9"/>
<organism evidence="7 8">
    <name type="scientific">Trichoplusia ni</name>
    <name type="common">Cabbage looper</name>
    <dbReference type="NCBI Taxonomy" id="7111"/>
    <lineage>
        <taxon>Eukaryota</taxon>
        <taxon>Metazoa</taxon>
        <taxon>Ecdysozoa</taxon>
        <taxon>Arthropoda</taxon>
        <taxon>Hexapoda</taxon>
        <taxon>Insecta</taxon>
        <taxon>Pterygota</taxon>
        <taxon>Neoptera</taxon>
        <taxon>Endopterygota</taxon>
        <taxon>Lepidoptera</taxon>
        <taxon>Glossata</taxon>
        <taxon>Ditrysia</taxon>
        <taxon>Noctuoidea</taxon>
        <taxon>Noctuidae</taxon>
        <taxon>Plusiinae</taxon>
        <taxon>Trichoplusia</taxon>
    </lineage>
</organism>
<dbReference type="Gene3D" id="3.90.400.10">
    <property type="entry name" value="Oligo-1,6-glucosidase, Domain 2"/>
    <property type="match status" value="1"/>
</dbReference>